<accession>A0A0F9E1F2</accession>
<name>A0A0F9E1F2_9ZZZZ</name>
<dbReference type="AlphaFoldDB" id="A0A0F9E1F2"/>
<organism evidence="1">
    <name type="scientific">marine sediment metagenome</name>
    <dbReference type="NCBI Taxonomy" id="412755"/>
    <lineage>
        <taxon>unclassified sequences</taxon>
        <taxon>metagenomes</taxon>
        <taxon>ecological metagenomes</taxon>
    </lineage>
</organism>
<gene>
    <name evidence="1" type="ORF">LCGC14_2131150</name>
</gene>
<proteinExistence type="predicted"/>
<protein>
    <submittedName>
        <fullName evidence="1">Uncharacterized protein</fullName>
    </submittedName>
</protein>
<evidence type="ECO:0000313" key="1">
    <source>
        <dbReference type="EMBL" id="KKL67824.1"/>
    </source>
</evidence>
<dbReference type="EMBL" id="LAZR01026737">
    <property type="protein sequence ID" value="KKL67824.1"/>
    <property type="molecule type" value="Genomic_DNA"/>
</dbReference>
<sequence>MSEPTKQEQIREWIEEAGDQCSAAQARFGGAAVAKRIAYEYMPRALAALELASRAVEQTSALPPVAGSIAYGYYMRTTTANILAILQGKREEPGDGEG</sequence>
<comment type="caution">
    <text evidence="1">The sequence shown here is derived from an EMBL/GenBank/DDBJ whole genome shotgun (WGS) entry which is preliminary data.</text>
</comment>
<reference evidence="1" key="1">
    <citation type="journal article" date="2015" name="Nature">
        <title>Complex archaea that bridge the gap between prokaryotes and eukaryotes.</title>
        <authorList>
            <person name="Spang A."/>
            <person name="Saw J.H."/>
            <person name="Jorgensen S.L."/>
            <person name="Zaremba-Niedzwiedzka K."/>
            <person name="Martijn J."/>
            <person name="Lind A.E."/>
            <person name="van Eijk R."/>
            <person name="Schleper C."/>
            <person name="Guy L."/>
            <person name="Ettema T.J."/>
        </authorList>
    </citation>
    <scope>NUCLEOTIDE SEQUENCE</scope>
</reference>